<dbReference type="SUPFAM" id="SSF53474">
    <property type="entry name" value="alpha/beta-Hydrolases"/>
    <property type="match status" value="1"/>
</dbReference>
<dbReference type="InterPro" id="IPR000073">
    <property type="entry name" value="AB_hydrolase_1"/>
</dbReference>
<dbReference type="Gene3D" id="3.40.50.1820">
    <property type="entry name" value="alpha/beta hydrolase"/>
    <property type="match status" value="1"/>
</dbReference>
<dbReference type="PATRIC" id="fig|1710894.3.peg.1305"/>
<feature type="domain" description="AB hydrolase-1" evidence="1">
    <location>
        <begin position="37"/>
        <end position="283"/>
    </location>
</feature>
<dbReference type="PANTHER" id="PTHR46438">
    <property type="entry name" value="ALPHA/BETA-HYDROLASES SUPERFAMILY PROTEIN"/>
    <property type="match status" value="1"/>
</dbReference>
<dbReference type="GO" id="GO:0016787">
    <property type="term" value="F:hydrolase activity"/>
    <property type="evidence" value="ECO:0007669"/>
    <property type="project" value="UniProtKB-KW"/>
</dbReference>
<reference evidence="2 3" key="1">
    <citation type="submission" date="2015-09" db="EMBL/GenBank/DDBJ databases">
        <title>Whole genome shotgun sequence assembly of Aphanizomenon flos-aquae UKL13.</title>
        <authorList>
            <person name="Driscoll C."/>
        </authorList>
    </citation>
    <scope>NUCLEOTIDE SEQUENCE [LARGE SCALE GENOMIC DNA]</scope>
    <source>
        <strain evidence="2">MDT13</strain>
    </source>
</reference>
<accession>A0A1B7VRS1</accession>
<name>A0A1B7VRS1_APHFL</name>
<evidence type="ECO:0000313" key="3">
    <source>
        <dbReference type="Proteomes" id="UP000092382"/>
    </source>
</evidence>
<dbReference type="AlphaFoldDB" id="A0A1B7VRS1"/>
<comment type="caution">
    <text evidence="2">The sequence shown here is derived from an EMBL/GenBank/DDBJ whole genome shotgun (WGS) entry which is preliminary data.</text>
</comment>
<dbReference type="EMBL" id="LJOY01000055">
    <property type="protein sequence ID" value="OBQ23606.1"/>
    <property type="molecule type" value="Genomic_DNA"/>
</dbReference>
<dbReference type="PANTHER" id="PTHR46438:SF2">
    <property type="entry name" value="ALPHA_BETA-HYDROLASES SUPERFAMILY PROTEIN"/>
    <property type="match status" value="1"/>
</dbReference>
<sequence>MQTRTASSTNPIPGQYWQWRGHRVYYVQAGEAQPLRPPLLLVHGFGASTDHWRKNITELSADFQVFAIDLLGFGRSSKPNLQYSGELWRDQLHDFISEIICRKTILAGNSLGGYACLCVASQCPDSAAGLVLINSAGSFSQPENQIQPSPNPVQKLLGKPAKWLFKQRLLQTLLFQYTRQKWVIRRTLEKVYLDKGAVTDQLVEEIYRPAFDEGAIDVFISVFSTPQGEKVDVLLKQLTYPLLLIWGEADPWMRVRESSRKFHEYYPQLTEYFLTAGHCPHDEIPEQVNSHLREWVTSLS</sequence>
<evidence type="ECO:0000259" key="1">
    <source>
        <dbReference type="Pfam" id="PF00561"/>
    </source>
</evidence>
<protein>
    <submittedName>
        <fullName evidence="2">Alpha/beta hydrolase</fullName>
    </submittedName>
</protein>
<dbReference type="PRINTS" id="PR00111">
    <property type="entry name" value="ABHYDROLASE"/>
</dbReference>
<keyword evidence="2" id="KW-0378">Hydrolase</keyword>
<organism evidence="2 3">
    <name type="scientific">Aphanizomenon flos-aquae LD13</name>
    <dbReference type="NCBI Taxonomy" id="1710894"/>
    <lineage>
        <taxon>Bacteria</taxon>
        <taxon>Bacillati</taxon>
        <taxon>Cyanobacteriota</taxon>
        <taxon>Cyanophyceae</taxon>
        <taxon>Nostocales</taxon>
        <taxon>Aphanizomenonaceae</taxon>
        <taxon>Aphanizomenon</taxon>
    </lineage>
</organism>
<evidence type="ECO:0000313" key="2">
    <source>
        <dbReference type="EMBL" id="OBQ23606.1"/>
    </source>
</evidence>
<gene>
    <name evidence="2" type="ORF">AN481_14720</name>
</gene>
<dbReference type="Proteomes" id="UP000092382">
    <property type="component" value="Unassembled WGS sequence"/>
</dbReference>
<dbReference type="InterPro" id="IPR029058">
    <property type="entry name" value="AB_hydrolase_fold"/>
</dbReference>
<proteinExistence type="predicted"/>
<dbReference type="Pfam" id="PF00561">
    <property type="entry name" value="Abhydrolase_1"/>
    <property type="match status" value="1"/>
</dbReference>